<evidence type="ECO:0000313" key="6">
    <source>
        <dbReference type="EMBL" id="OSQ48136.1"/>
    </source>
</evidence>
<keyword evidence="2" id="KW-0805">Transcription regulation</keyword>
<evidence type="ECO:0000313" key="7">
    <source>
        <dbReference type="Proteomes" id="UP000193396"/>
    </source>
</evidence>
<comment type="caution">
    <text evidence="6">The sequence shown here is derived from an EMBL/GenBank/DDBJ whole genome shotgun (WGS) entry which is preliminary data.</text>
</comment>
<dbReference type="PROSITE" id="PS50931">
    <property type="entry name" value="HTH_LYSR"/>
    <property type="match status" value="1"/>
</dbReference>
<dbReference type="AlphaFoldDB" id="A0A1Y2LCP7"/>
<dbReference type="SUPFAM" id="SSF46785">
    <property type="entry name" value="Winged helix' DNA-binding domain"/>
    <property type="match status" value="1"/>
</dbReference>
<feature type="domain" description="HTH lysR-type" evidence="5">
    <location>
        <begin position="5"/>
        <end position="62"/>
    </location>
</feature>
<evidence type="ECO:0000256" key="2">
    <source>
        <dbReference type="ARBA" id="ARBA00023015"/>
    </source>
</evidence>
<keyword evidence="4" id="KW-0804">Transcription</keyword>
<dbReference type="EMBL" id="JFKB01000006">
    <property type="protein sequence ID" value="OSQ48136.1"/>
    <property type="molecule type" value="Genomic_DNA"/>
</dbReference>
<dbReference type="GO" id="GO:0003700">
    <property type="term" value="F:DNA-binding transcription factor activity"/>
    <property type="evidence" value="ECO:0007669"/>
    <property type="project" value="InterPro"/>
</dbReference>
<proteinExistence type="inferred from homology"/>
<dbReference type="Gene3D" id="3.40.190.10">
    <property type="entry name" value="Periplasmic binding protein-like II"/>
    <property type="match status" value="2"/>
</dbReference>
<dbReference type="InterPro" id="IPR005119">
    <property type="entry name" value="LysR_subst-bd"/>
</dbReference>
<dbReference type="InterPro" id="IPR000847">
    <property type="entry name" value="LysR_HTH_N"/>
</dbReference>
<dbReference type="PANTHER" id="PTHR30346:SF0">
    <property type="entry name" value="HCA OPERON TRANSCRIPTIONAL ACTIVATOR HCAR"/>
    <property type="match status" value="1"/>
</dbReference>
<dbReference type="GO" id="GO:0032993">
    <property type="term" value="C:protein-DNA complex"/>
    <property type="evidence" value="ECO:0007669"/>
    <property type="project" value="TreeGrafter"/>
</dbReference>
<dbReference type="CDD" id="cd08414">
    <property type="entry name" value="PBP2_LTTR_aromatics_like"/>
    <property type="match status" value="1"/>
</dbReference>
<evidence type="ECO:0000256" key="1">
    <source>
        <dbReference type="ARBA" id="ARBA00009437"/>
    </source>
</evidence>
<dbReference type="InterPro" id="IPR036388">
    <property type="entry name" value="WH-like_DNA-bd_sf"/>
</dbReference>
<dbReference type="PANTHER" id="PTHR30346">
    <property type="entry name" value="TRANSCRIPTIONAL DUAL REGULATOR HCAR-RELATED"/>
    <property type="match status" value="1"/>
</dbReference>
<keyword evidence="3" id="KW-0238">DNA-binding</keyword>
<dbReference type="PRINTS" id="PR00039">
    <property type="entry name" value="HTHLYSR"/>
</dbReference>
<dbReference type="FunFam" id="1.10.10.10:FF:000001">
    <property type="entry name" value="LysR family transcriptional regulator"/>
    <property type="match status" value="1"/>
</dbReference>
<dbReference type="GO" id="GO:0003677">
    <property type="term" value="F:DNA binding"/>
    <property type="evidence" value="ECO:0007669"/>
    <property type="project" value="UniProtKB-KW"/>
</dbReference>
<reference evidence="6 7" key="1">
    <citation type="submission" date="2014-03" db="EMBL/GenBank/DDBJ databases">
        <title>The draft genome sequence of Thalassospira alkalitolerans JCM 18968.</title>
        <authorList>
            <person name="Lai Q."/>
            <person name="Shao Z."/>
        </authorList>
    </citation>
    <scope>NUCLEOTIDE SEQUENCE [LARGE SCALE GENOMIC DNA]</scope>
    <source>
        <strain evidence="6 7">JCM 18968</strain>
    </source>
</reference>
<gene>
    <name evidence="6" type="ORF">TALK_09915</name>
</gene>
<keyword evidence="7" id="KW-1185">Reference proteome</keyword>
<dbReference type="Pfam" id="PF00126">
    <property type="entry name" value="HTH_1"/>
    <property type="match status" value="1"/>
</dbReference>
<dbReference type="RefSeq" id="WP_169714994.1">
    <property type="nucleotide sequence ID" value="NZ_CAXBPE010000014.1"/>
</dbReference>
<name>A0A1Y2LCP7_9PROT</name>
<dbReference type="STRING" id="1293890.TALK_09915"/>
<comment type="similarity">
    <text evidence="1">Belongs to the LysR transcriptional regulatory family.</text>
</comment>
<evidence type="ECO:0000256" key="3">
    <source>
        <dbReference type="ARBA" id="ARBA00023125"/>
    </source>
</evidence>
<dbReference type="SUPFAM" id="SSF53850">
    <property type="entry name" value="Periplasmic binding protein-like II"/>
    <property type="match status" value="1"/>
</dbReference>
<evidence type="ECO:0000256" key="4">
    <source>
        <dbReference type="ARBA" id="ARBA00023163"/>
    </source>
</evidence>
<dbReference type="Pfam" id="PF03466">
    <property type="entry name" value="LysR_substrate"/>
    <property type="match status" value="1"/>
</dbReference>
<sequence length="307" mass="33782">MNNRVELRHLRYFISVADEMHFGRAAERLGIAQAPLSQQIKQLEERIGVQLLERTTRSVRLTQAGEVFREKALAALANVEAGIEAARFVVGEVNRKLTIGCVSPVIYSCLPQILREFRKRCPNTRIDIKILTTDELLDAMVDDRVDVAFIRPPRAKANLNIEHLFSEAFVGLVPADHALAAKPTLSLRDFAGLPYIAYAPTLGISYQNVVMQHARKLNVSIDIVEEVSHTFGIVALVAAGLGVGVAPSWVTHMPHPGVSYIPMPELPGDAVNMALAWPVDSISPVIGEFVRCARQFASEMPIQEFGG</sequence>
<accession>A0A1Y2LCP7</accession>
<protein>
    <recommendedName>
        <fullName evidence="5">HTH lysR-type domain-containing protein</fullName>
    </recommendedName>
</protein>
<organism evidence="6 7">
    <name type="scientific">Thalassospira alkalitolerans</name>
    <dbReference type="NCBI Taxonomy" id="1293890"/>
    <lineage>
        <taxon>Bacteria</taxon>
        <taxon>Pseudomonadati</taxon>
        <taxon>Pseudomonadota</taxon>
        <taxon>Alphaproteobacteria</taxon>
        <taxon>Rhodospirillales</taxon>
        <taxon>Thalassospiraceae</taxon>
        <taxon>Thalassospira</taxon>
    </lineage>
</organism>
<dbReference type="Gene3D" id="1.10.10.10">
    <property type="entry name" value="Winged helix-like DNA-binding domain superfamily/Winged helix DNA-binding domain"/>
    <property type="match status" value="1"/>
</dbReference>
<dbReference type="Proteomes" id="UP000193396">
    <property type="component" value="Unassembled WGS sequence"/>
</dbReference>
<dbReference type="InterPro" id="IPR036390">
    <property type="entry name" value="WH_DNA-bd_sf"/>
</dbReference>
<evidence type="ECO:0000259" key="5">
    <source>
        <dbReference type="PROSITE" id="PS50931"/>
    </source>
</evidence>